<dbReference type="InterPro" id="IPR017441">
    <property type="entry name" value="Protein_kinase_ATP_BS"/>
</dbReference>
<evidence type="ECO:0000256" key="4">
    <source>
        <dbReference type="ARBA" id="ARBA00022840"/>
    </source>
</evidence>
<gene>
    <name evidence="8" type="ORF">GSPATT00034637001</name>
</gene>
<dbReference type="GO" id="GO:0005524">
    <property type="term" value="F:ATP binding"/>
    <property type="evidence" value="ECO:0007669"/>
    <property type="project" value="UniProtKB-UniRule"/>
</dbReference>
<dbReference type="PROSITE" id="PS50011">
    <property type="entry name" value="PROTEIN_KINASE_DOM"/>
    <property type="match status" value="1"/>
</dbReference>
<dbReference type="eggNOG" id="KOG0198">
    <property type="taxonomic scope" value="Eukaryota"/>
</dbReference>
<dbReference type="SMART" id="SM00220">
    <property type="entry name" value="S_TKc"/>
    <property type="match status" value="1"/>
</dbReference>
<keyword evidence="4 5" id="KW-0067">ATP-binding</keyword>
<dbReference type="GeneID" id="5018341"/>
<dbReference type="STRING" id="5888.A0C2Z2"/>
<evidence type="ECO:0000256" key="6">
    <source>
        <dbReference type="RuleBase" id="RU000304"/>
    </source>
</evidence>
<keyword evidence="3" id="KW-0418">Kinase</keyword>
<evidence type="ECO:0000256" key="2">
    <source>
        <dbReference type="ARBA" id="ARBA00022741"/>
    </source>
</evidence>
<feature type="binding site" evidence="5">
    <location>
        <position position="103"/>
    </location>
    <ligand>
        <name>ATP</name>
        <dbReference type="ChEBI" id="CHEBI:30616"/>
    </ligand>
</feature>
<dbReference type="PROSITE" id="PS00107">
    <property type="entry name" value="PROTEIN_KINASE_ATP"/>
    <property type="match status" value="1"/>
</dbReference>
<organism evidence="8 9">
    <name type="scientific">Paramecium tetraurelia</name>
    <dbReference type="NCBI Taxonomy" id="5888"/>
    <lineage>
        <taxon>Eukaryota</taxon>
        <taxon>Sar</taxon>
        <taxon>Alveolata</taxon>
        <taxon>Ciliophora</taxon>
        <taxon>Intramacronucleata</taxon>
        <taxon>Oligohymenophorea</taxon>
        <taxon>Peniculida</taxon>
        <taxon>Parameciidae</taxon>
        <taxon>Paramecium</taxon>
    </lineage>
</organism>
<dbReference type="AlphaFoldDB" id="A0C2Z2"/>
<protein>
    <recommendedName>
        <fullName evidence="7">Protein kinase domain-containing protein</fullName>
    </recommendedName>
</protein>
<dbReference type="Pfam" id="PF00069">
    <property type="entry name" value="Pkinase"/>
    <property type="match status" value="1"/>
</dbReference>
<feature type="domain" description="Protein kinase" evidence="7">
    <location>
        <begin position="74"/>
        <end position="341"/>
    </location>
</feature>
<dbReference type="InterPro" id="IPR050538">
    <property type="entry name" value="MAP_kinase_kinase_kinase"/>
</dbReference>
<dbReference type="KEGG" id="ptm:GSPATT00034637001"/>
<dbReference type="GO" id="GO:0007165">
    <property type="term" value="P:signal transduction"/>
    <property type="evidence" value="ECO:0000318"/>
    <property type="project" value="GO_Central"/>
</dbReference>
<evidence type="ECO:0000313" key="9">
    <source>
        <dbReference type="Proteomes" id="UP000000600"/>
    </source>
</evidence>
<dbReference type="InterPro" id="IPR008271">
    <property type="entry name" value="Ser/Thr_kinase_AS"/>
</dbReference>
<dbReference type="InParanoid" id="A0C2Z2"/>
<keyword evidence="2 5" id="KW-0547">Nucleotide-binding</keyword>
<dbReference type="InterPro" id="IPR011009">
    <property type="entry name" value="Kinase-like_dom_sf"/>
</dbReference>
<dbReference type="GO" id="GO:0004674">
    <property type="term" value="F:protein serine/threonine kinase activity"/>
    <property type="evidence" value="ECO:0007669"/>
    <property type="project" value="UniProtKB-KW"/>
</dbReference>
<dbReference type="HOGENOM" id="CLU_000288_63_23_1"/>
<keyword evidence="1" id="KW-0808">Transferase</keyword>
<dbReference type="Proteomes" id="UP000000600">
    <property type="component" value="Unassembled WGS sequence"/>
</dbReference>
<dbReference type="GO" id="GO:0004672">
    <property type="term" value="F:protein kinase activity"/>
    <property type="evidence" value="ECO:0000318"/>
    <property type="project" value="GO_Central"/>
</dbReference>
<name>A0C2Z2_PARTE</name>
<evidence type="ECO:0000256" key="5">
    <source>
        <dbReference type="PROSITE-ProRule" id="PRU10141"/>
    </source>
</evidence>
<comment type="similarity">
    <text evidence="6">Belongs to the protein kinase superfamily.</text>
</comment>
<dbReference type="PANTHER" id="PTHR48016:SF56">
    <property type="entry name" value="MAPKK KINASE"/>
    <property type="match status" value="1"/>
</dbReference>
<sequence length="363" mass="41220">MGSVVCTNKKSPPSTLADVPNPYLIDDNHTEVKDNNDKYFDDGELKELENKEFKVQKIGNKCIKQNQNHYQRWQSLNQYLGSGSFGSVELAKDIEQGQFIAVKQLSIKGFNPKQIQAKIDQFEQEIRVLSKLDHPNIVKYLGMEQTQSHINLFLEHVSGGSIKSLLERYGKFPENLVQIYTKQILSGIEYLHKNGIIHRDIKGANILVDGAGVCKLADFGSSKRLSFAKEECKTFTGTPNWMAPEVISGKGHGRFADIWSLGCTIIEMLTGKPPWSDETKNQYQIIMEIMKGQPPAFPPNLSSQIKEFLAHCFQQIEKSNYNRQEPHKRWNVIKLMNHPFIPRSGNTTCSVDISNMFKALQKS</sequence>
<evidence type="ECO:0000313" key="8">
    <source>
        <dbReference type="EMBL" id="CAK65159.1"/>
    </source>
</evidence>
<evidence type="ECO:0000256" key="3">
    <source>
        <dbReference type="ARBA" id="ARBA00022777"/>
    </source>
</evidence>
<evidence type="ECO:0000256" key="1">
    <source>
        <dbReference type="ARBA" id="ARBA00022679"/>
    </source>
</evidence>
<proteinExistence type="inferred from homology"/>
<dbReference type="OrthoDB" id="285892at2759"/>
<dbReference type="CDD" id="cd06606">
    <property type="entry name" value="STKc_MAPKKK"/>
    <property type="match status" value="1"/>
</dbReference>
<dbReference type="RefSeq" id="XP_001432556.1">
    <property type="nucleotide sequence ID" value="XM_001432519.1"/>
</dbReference>
<dbReference type="PANTHER" id="PTHR48016">
    <property type="entry name" value="MAP KINASE KINASE KINASE SSK2-RELATED-RELATED"/>
    <property type="match status" value="1"/>
</dbReference>
<dbReference type="FunFam" id="1.10.510.10:FF:002032">
    <property type="entry name" value="Predicted protein"/>
    <property type="match status" value="1"/>
</dbReference>
<dbReference type="SUPFAM" id="SSF56112">
    <property type="entry name" value="Protein kinase-like (PK-like)"/>
    <property type="match status" value="1"/>
</dbReference>
<dbReference type="InterPro" id="IPR000719">
    <property type="entry name" value="Prot_kinase_dom"/>
</dbReference>
<dbReference type="PROSITE" id="PS00108">
    <property type="entry name" value="PROTEIN_KINASE_ST"/>
    <property type="match status" value="1"/>
</dbReference>
<keyword evidence="6" id="KW-0723">Serine/threonine-protein kinase</keyword>
<evidence type="ECO:0000259" key="7">
    <source>
        <dbReference type="PROSITE" id="PS50011"/>
    </source>
</evidence>
<reference evidence="8 9" key="1">
    <citation type="journal article" date="2006" name="Nature">
        <title>Global trends of whole-genome duplications revealed by the ciliate Paramecium tetraurelia.</title>
        <authorList>
            <consortium name="Genoscope"/>
            <person name="Aury J.-M."/>
            <person name="Jaillon O."/>
            <person name="Duret L."/>
            <person name="Noel B."/>
            <person name="Jubin C."/>
            <person name="Porcel B.M."/>
            <person name="Segurens B."/>
            <person name="Daubin V."/>
            <person name="Anthouard V."/>
            <person name="Aiach N."/>
            <person name="Arnaiz O."/>
            <person name="Billaut A."/>
            <person name="Beisson J."/>
            <person name="Blanc I."/>
            <person name="Bouhouche K."/>
            <person name="Camara F."/>
            <person name="Duharcourt S."/>
            <person name="Guigo R."/>
            <person name="Gogendeau D."/>
            <person name="Katinka M."/>
            <person name="Keller A.-M."/>
            <person name="Kissmehl R."/>
            <person name="Klotz C."/>
            <person name="Koll F."/>
            <person name="Le Moue A."/>
            <person name="Lepere C."/>
            <person name="Malinsky S."/>
            <person name="Nowacki M."/>
            <person name="Nowak J.K."/>
            <person name="Plattner H."/>
            <person name="Poulain J."/>
            <person name="Ruiz F."/>
            <person name="Serrano V."/>
            <person name="Zagulski M."/>
            <person name="Dessen P."/>
            <person name="Betermier M."/>
            <person name="Weissenbach J."/>
            <person name="Scarpelli C."/>
            <person name="Schachter V."/>
            <person name="Sperling L."/>
            <person name="Meyer E."/>
            <person name="Cohen J."/>
            <person name="Wincker P."/>
        </authorList>
    </citation>
    <scope>NUCLEOTIDE SEQUENCE [LARGE SCALE GENOMIC DNA]</scope>
    <source>
        <strain evidence="8 9">Stock d4-2</strain>
    </source>
</reference>
<accession>A0C2Z2</accession>
<dbReference type="Gene3D" id="1.10.510.10">
    <property type="entry name" value="Transferase(Phosphotransferase) domain 1"/>
    <property type="match status" value="1"/>
</dbReference>
<dbReference type="OMA" id="DAQQCIF"/>
<dbReference type="EMBL" id="CT868036">
    <property type="protein sequence ID" value="CAK65159.1"/>
    <property type="molecule type" value="Genomic_DNA"/>
</dbReference>
<keyword evidence="9" id="KW-1185">Reference proteome</keyword>